<evidence type="ECO:0000313" key="3">
    <source>
        <dbReference type="EMBL" id="KRO49590.1"/>
    </source>
</evidence>
<name>A0A0R2QHJ4_9ACTN</name>
<dbReference type="InterPro" id="IPR036779">
    <property type="entry name" value="LysM_dom_sf"/>
</dbReference>
<dbReference type="Pfam" id="PF01476">
    <property type="entry name" value="LysM"/>
    <property type="match status" value="1"/>
</dbReference>
<organism evidence="3 4">
    <name type="scientific">Acidimicrobiia bacterium BACL6 MAG-120924-bin43</name>
    <dbReference type="NCBI Taxonomy" id="1655583"/>
    <lineage>
        <taxon>Bacteria</taxon>
        <taxon>Bacillati</taxon>
        <taxon>Actinomycetota</taxon>
        <taxon>Acidimicrobiia</taxon>
        <taxon>acIV cluster</taxon>
    </lineage>
</organism>
<keyword evidence="1" id="KW-1133">Transmembrane helix</keyword>
<dbReference type="Proteomes" id="UP000051017">
    <property type="component" value="Unassembled WGS sequence"/>
</dbReference>
<evidence type="ECO:0000313" key="4">
    <source>
        <dbReference type="Proteomes" id="UP000051017"/>
    </source>
</evidence>
<evidence type="ECO:0000259" key="2">
    <source>
        <dbReference type="PROSITE" id="PS51782"/>
    </source>
</evidence>
<dbReference type="Gene3D" id="3.10.350.10">
    <property type="entry name" value="LysM domain"/>
    <property type="match status" value="1"/>
</dbReference>
<feature type="transmembrane region" description="Helical" evidence="1">
    <location>
        <begin position="12"/>
        <end position="32"/>
    </location>
</feature>
<dbReference type="AlphaFoldDB" id="A0A0R2QHJ4"/>
<dbReference type="CDD" id="cd00118">
    <property type="entry name" value="LysM"/>
    <property type="match status" value="1"/>
</dbReference>
<dbReference type="SMART" id="SM00257">
    <property type="entry name" value="LysM"/>
    <property type="match status" value="1"/>
</dbReference>
<evidence type="ECO:0000256" key="1">
    <source>
        <dbReference type="SAM" id="Phobius"/>
    </source>
</evidence>
<gene>
    <name evidence="3" type="ORF">ABR75_08305</name>
</gene>
<dbReference type="SUPFAM" id="SSF54106">
    <property type="entry name" value="LysM domain"/>
    <property type="match status" value="1"/>
</dbReference>
<dbReference type="PANTHER" id="PTHR33734:SF22">
    <property type="entry name" value="MEMBRANE-BOUND LYTIC MUREIN TRANSGLYCOSYLASE D"/>
    <property type="match status" value="1"/>
</dbReference>
<dbReference type="InterPro" id="IPR018392">
    <property type="entry name" value="LysM"/>
</dbReference>
<protein>
    <recommendedName>
        <fullName evidence="2">LysM domain-containing protein</fullName>
    </recommendedName>
</protein>
<dbReference type="PANTHER" id="PTHR33734">
    <property type="entry name" value="LYSM DOMAIN-CONTAINING GPI-ANCHORED PROTEIN 2"/>
    <property type="match status" value="1"/>
</dbReference>
<comment type="caution">
    <text evidence="3">The sequence shown here is derived from an EMBL/GenBank/DDBJ whole genome shotgun (WGS) entry which is preliminary data.</text>
</comment>
<feature type="domain" description="LysM" evidence="2">
    <location>
        <begin position="59"/>
        <end position="103"/>
    </location>
</feature>
<keyword evidence="1" id="KW-0472">Membrane</keyword>
<dbReference type="PROSITE" id="PS51782">
    <property type="entry name" value="LYSM"/>
    <property type="match status" value="1"/>
</dbReference>
<keyword evidence="1" id="KW-0812">Transmembrane</keyword>
<accession>A0A0R2QHJ4</accession>
<reference evidence="3 4" key="1">
    <citation type="submission" date="2015-10" db="EMBL/GenBank/DDBJ databases">
        <title>Metagenome-Assembled Genomes uncover a global brackish microbiome.</title>
        <authorList>
            <person name="Hugerth L.W."/>
            <person name="Larsson J."/>
            <person name="Alneberg J."/>
            <person name="Lindh M.V."/>
            <person name="Legrand C."/>
            <person name="Pinhassi J."/>
            <person name="Andersson A.F."/>
        </authorList>
    </citation>
    <scope>NUCLEOTIDE SEQUENCE [LARGE SCALE GENOMIC DNA]</scope>
    <source>
        <strain evidence="3">BACL6 MAG-120924-bin43</strain>
    </source>
</reference>
<proteinExistence type="predicted"/>
<sequence>MKLMYLRGRLQWSLLVISVVSGVIAMLLSLGGGEPKIVVPTTVETTIPASTTTVYVDPVYYTIEPGDSLFAISKKFNLNMAELMSINNITNPDKVNAGDVIQLPVATGFVPVAPSTTMTP</sequence>
<dbReference type="EMBL" id="LIBJ01000001">
    <property type="protein sequence ID" value="KRO49590.1"/>
    <property type="molecule type" value="Genomic_DNA"/>
</dbReference>